<keyword evidence="4 9" id="KW-0479">Metal-binding</keyword>
<feature type="binding site" evidence="9">
    <location>
        <position position="89"/>
    </location>
    <ligand>
        <name>Cu cation</name>
        <dbReference type="ChEBI" id="CHEBI:23378"/>
    </ligand>
</feature>
<dbReference type="PATRIC" id="fig|1121477.3.peg.44"/>
<dbReference type="Proteomes" id="UP000033608">
    <property type="component" value="Unassembled WGS sequence"/>
</dbReference>
<evidence type="ECO:0000256" key="7">
    <source>
        <dbReference type="ARBA" id="ARBA00023008"/>
    </source>
</evidence>
<keyword evidence="3" id="KW-0813">Transport</keyword>
<keyword evidence="7 9" id="KW-0186">Copper</keyword>
<feature type="binding site" evidence="9">
    <location>
        <position position="81"/>
    </location>
    <ligand>
        <name>Cu cation</name>
        <dbReference type="ChEBI" id="CHEBI:23378"/>
    </ligand>
</feature>
<sequence length="126" mass="13594">MAADHQVMMLNKGTDGSTMVFEPAFLSIEVGDTVTFVPTDKSHNAETIKGMTPSADATFKGKINEEFSYTFDVAGVYGYKCLPHLPMGMVGLIQVGGDSSNLEALKAVKVPPKAAARFEELYTQLQ</sequence>
<dbReference type="OrthoDB" id="7510199at2"/>
<evidence type="ECO:0000256" key="9">
    <source>
        <dbReference type="PIRSR" id="PIRSR602386-1"/>
    </source>
</evidence>
<dbReference type="PROSITE" id="PS00196">
    <property type="entry name" value="COPPER_BLUE"/>
    <property type="match status" value="1"/>
</dbReference>
<comment type="cofactor">
    <cofactor evidence="9">
        <name>Cu cation</name>
        <dbReference type="ChEBI" id="CHEBI:23378"/>
    </cofactor>
    <text evidence="9">Binds 1 copper ion per subunit.</text>
</comment>
<dbReference type="STRING" id="1121477.SAMN02745223_00592"/>
<protein>
    <recommendedName>
        <fullName evidence="2 8">Pseudoazurin</fullName>
    </recommendedName>
</protein>
<keyword evidence="6" id="KW-0249">Electron transport</keyword>
<evidence type="ECO:0000256" key="8">
    <source>
        <dbReference type="NCBIfam" id="TIGR02375"/>
    </source>
</evidence>
<evidence type="ECO:0000256" key="3">
    <source>
        <dbReference type="ARBA" id="ARBA00022448"/>
    </source>
</evidence>
<dbReference type="GO" id="GO:0009055">
    <property type="term" value="F:electron transfer activity"/>
    <property type="evidence" value="ECO:0007669"/>
    <property type="project" value="InterPro"/>
</dbReference>
<gene>
    <name evidence="11" type="ORF">VW29_16505</name>
</gene>
<evidence type="ECO:0000256" key="6">
    <source>
        <dbReference type="ARBA" id="ARBA00022982"/>
    </source>
</evidence>
<name>A0A0F5LGD1_9HYPH</name>
<evidence type="ECO:0000313" key="11">
    <source>
        <dbReference type="EMBL" id="KKB80612.1"/>
    </source>
</evidence>
<accession>A0A0F5LGD1</accession>
<dbReference type="EMBL" id="LAJF01000101">
    <property type="protein sequence ID" value="KKB80612.1"/>
    <property type="molecule type" value="Genomic_DNA"/>
</dbReference>
<dbReference type="InterPro" id="IPR001235">
    <property type="entry name" value="Copper_blue_Plastocyanin"/>
</dbReference>
<proteinExistence type="predicted"/>
<comment type="caution">
    <text evidence="11">The sequence shown here is derived from an EMBL/GenBank/DDBJ whole genome shotgun (WGS) entry which is preliminary data.</text>
</comment>
<evidence type="ECO:0000256" key="1">
    <source>
        <dbReference type="ARBA" id="ARBA00004418"/>
    </source>
</evidence>
<dbReference type="Gene3D" id="2.60.40.420">
    <property type="entry name" value="Cupredoxins - blue copper proteins"/>
    <property type="match status" value="1"/>
</dbReference>
<dbReference type="NCBIfam" id="TIGR02375">
    <property type="entry name" value="pseudoazurin"/>
    <property type="match status" value="1"/>
</dbReference>
<evidence type="ECO:0000256" key="2">
    <source>
        <dbReference type="ARBA" id="ARBA00016984"/>
    </source>
</evidence>
<dbReference type="GO" id="GO:0042597">
    <property type="term" value="C:periplasmic space"/>
    <property type="evidence" value="ECO:0007669"/>
    <property type="project" value="UniProtKB-SubCell"/>
</dbReference>
<dbReference type="CDD" id="cd04218">
    <property type="entry name" value="Pseudoazurin"/>
    <property type="match status" value="1"/>
</dbReference>
<evidence type="ECO:0000313" key="12">
    <source>
        <dbReference type="Proteomes" id="UP000033608"/>
    </source>
</evidence>
<feature type="binding site" evidence="9">
    <location>
        <position position="43"/>
    </location>
    <ligand>
        <name>Cu cation</name>
        <dbReference type="ChEBI" id="CHEBI:23378"/>
    </ligand>
</feature>
<dbReference type="Pfam" id="PF00127">
    <property type="entry name" value="Copper-bind"/>
    <property type="match status" value="1"/>
</dbReference>
<evidence type="ECO:0000256" key="4">
    <source>
        <dbReference type="ARBA" id="ARBA00022723"/>
    </source>
</evidence>
<feature type="domain" description="Blue (type 1) copper" evidence="10">
    <location>
        <begin position="9"/>
        <end position="95"/>
    </location>
</feature>
<evidence type="ECO:0000259" key="10">
    <source>
        <dbReference type="Pfam" id="PF00127"/>
    </source>
</evidence>
<dbReference type="InterPro" id="IPR002386">
    <property type="entry name" value="Amicyanin/Pseudoazurin"/>
</dbReference>
<dbReference type="InterPro" id="IPR012745">
    <property type="entry name" value="Pseudoazurin"/>
</dbReference>
<dbReference type="InterPro" id="IPR000923">
    <property type="entry name" value="BlueCu_1"/>
</dbReference>
<comment type="subcellular location">
    <subcellularLocation>
        <location evidence="1">Periplasm</location>
    </subcellularLocation>
</comment>
<dbReference type="AlphaFoldDB" id="A0A0F5LGD1"/>
<dbReference type="PRINTS" id="PR00155">
    <property type="entry name" value="AMICYANIN"/>
</dbReference>
<keyword evidence="5" id="KW-0574">Periplasm</keyword>
<keyword evidence="12" id="KW-1185">Reference proteome</keyword>
<dbReference type="GO" id="GO:0005507">
    <property type="term" value="F:copper ion binding"/>
    <property type="evidence" value="ECO:0007669"/>
    <property type="project" value="UniProtKB-UniRule"/>
</dbReference>
<feature type="binding site" evidence="9">
    <location>
        <position position="84"/>
    </location>
    <ligand>
        <name>Cu cation</name>
        <dbReference type="ChEBI" id="CHEBI:23378"/>
    </ligand>
</feature>
<dbReference type="InterPro" id="IPR008972">
    <property type="entry name" value="Cupredoxin"/>
</dbReference>
<dbReference type="PRINTS" id="PR00156">
    <property type="entry name" value="COPPERBLUE"/>
</dbReference>
<organism evidence="11 12">
    <name type="scientific">Devosia limi DSM 17137</name>
    <dbReference type="NCBI Taxonomy" id="1121477"/>
    <lineage>
        <taxon>Bacteria</taxon>
        <taxon>Pseudomonadati</taxon>
        <taxon>Pseudomonadota</taxon>
        <taxon>Alphaproteobacteria</taxon>
        <taxon>Hyphomicrobiales</taxon>
        <taxon>Devosiaceae</taxon>
        <taxon>Devosia</taxon>
    </lineage>
</organism>
<dbReference type="InterPro" id="IPR028871">
    <property type="entry name" value="BlueCu_1_BS"/>
</dbReference>
<reference evidence="11 12" key="1">
    <citation type="submission" date="2015-03" db="EMBL/GenBank/DDBJ databases">
        <authorList>
            <person name="Hassan Y.I."/>
            <person name="Lepp D."/>
            <person name="Zhou T."/>
        </authorList>
    </citation>
    <scope>NUCLEOTIDE SEQUENCE [LARGE SCALE GENOMIC DNA]</scope>
    <source>
        <strain evidence="11 12">DSM 17137</strain>
    </source>
</reference>
<evidence type="ECO:0000256" key="5">
    <source>
        <dbReference type="ARBA" id="ARBA00022764"/>
    </source>
</evidence>
<dbReference type="SUPFAM" id="SSF49503">
    <property type="entry name" value="Cupredoxins"/>
    <property type="match status" value="1"/>
</dbReference>